<dbReference type="SUPFAM" id="SSF53254">
    <property type="entry name" value="Phosphoglycerate mutase-like"/>
    <property type="match status" value="1"/>
</dbReference>
<dbReference type="PANTHER" id="PTHR11567">
    <property type="entry name" value="ACID PHOSPHATASE-RELATED"/>
    <property type="match status" value="1"/>
</dbReference>
<dbReference type="GeneID" id="72067853"/>
<proteinExistence type="predicted"/>
<dbReference type="OrthoDB" id="10262962at2759"/>
<keyword evidence="3" id="KW-1185">Reference proteome</keyword>
<name>A0A9Q8VBK3_9HYPO</name>
<gene>
    <name evidence="2" type="ORF">JDV02_005904</name>
</gene>
<keyword evidence="1" id="KW-0732">Signal</keyword>
<dbReference type="RefSeq" id="XP_047843224.1">
    <property type="nucleotide sequence ID" value="XM_047987240.1"/>
</dbReference>
<dbReference type="EMBL" id="CP086358">
    <property type="protein sequence ID" value="UNI19743.1"/>
    <property type="molecule type" value="Genomic_DNA"/>
</dbReference>
<reference evidence="2" key="1">
    <citation type="submission" date="2021-11" db="EMBL/GenBank/DDBJ databases">
        <title>Purpureocillium_takamizusanense_genome.</title>
        <authorList>
            <person name="Nguyen N.-H."/>
        </authorList>
    </citation>
    <scope>NUCLEOTIDE SEQUENCE</scope>
    <source>
        <strain evidence="2">PT3</strain>
    </source>
</reference>
<dbReference type="GO" id="GO:0003993">
    <property type="term" value="F:acid phosphatase activity"/>
    <property type="evidence" value="ECO:0007669"/>
    <property type="project" value="UniProtKB-EC"/>
</dbReference>
<organism evidence="2 3">
    <name type="scientific">Purpureocillium takamizusanense</name>
    <dbReference type="NCBI Taxonomy" id="2060973"/>
    <lineage>
        <taxon>Eukaryota</taxon>
        <taxon>Fungi</taxon>
        <taxon>Dikarya</taxon>
        <taxon>Ascomycota</taxon>
        <taxon>Pezizomycotina</taxon>
        <taxon>Sordariomycetes</taxon>
        <taxon>Hypocreomycetidae</taxon>
        <taxon>Hypocreales</taxon>
        <taxon>Ophiocordycipitaceae</taxon>
        <taxon>Purpureocillium</taxon>
    </lineage>
</organism>
<dbReference type="AlphaFoldDB" id="A0A9Q8VBK3"/>
<dbReference type="KEGG" id="ptkz:JDV02_005904"/>
<dbReference type="InterPro" id="IPR050645">
    <property type="entry name" value="Histidine_acid_phosphatase"/>
</dbReference>
<evidence type="ECO:0000256" key="1">
    <source>
        <dbReference type="SAM" id="SignalP"/>
    </source>
</evidence>
<dbReference type="Gene3D" id="3.40.50.1240">
    <property type="entry name" value="Phosphoglycerate mutase-like"/>
    <property type="match status" value="1"/>
</dbReference>
<sequence length="586" mass="63971">MLASALNAGVVVTATAALLAHADAAFPELPQLQLPVERAANVADGVEDRWHAPRQTSLNNLTAVLSGSGVYGFIYNSSSTPSERYGTYNWCNMPHVRRTEYVRPPPEYELQYVELIHRHHKRTPYASNAFPLESYQWDCDDARLYLYGDPLDGPDPAKVFRKGYISPVNPFVPSGWVGTCSFPQITAEGLVDSWQHGADLYGVYHDLLHFLPARSAEFKSAVRYRVTNNVITSQVAGMVIDGMWGTADAVPLMIQAEGVDSLEPQYTCKTASNLFGGIKSDGNPAWSKHLTESANLYRTLDDISGVPSNDGGFHASFDHYYDNLSARQCHGKPLPCKLVNGVNTSTCVTQELADAVYRLGHWEYSQIYRDHPSSLLASVGSLGVWVGELTTHLRAFMNGSTEVIYFHNIAHDGSVSRLLSVLQLDEMVWPGMGSEVVFELYKRKSKQPQPTSSPVSSACSHDNCLRHLIRHPATASAICELGRPTPTSGSVAAPTRPSQCRDSNAVTSACSCLQTATATGTPAPTPTTAPPSASEHYVRVLFGGRVLKSSDPSLGLMDMIPVETLLEYFDHFVGKGASLVKSRCQE</sequence>
<evidence type="ECO:0000313" key="3">
    <source>
        <dbReference type="Proteomes" id="UP000829364"/>
    </source>
</evidence>
<feature type="signal peptide" evidence="1">
    <location>
        <begin position="1"/>
        <end position="24"/>
    </location>
</feature>
<dbReference type="PANTHER" id="PTHR11567:SF195">
    <property type="entry name" value="ACID PHOSPHATASE, PUTATIVE (AFU_ORTHOLOGUE AFUA_3G14570)-RELATED"/>
    <property type="match status" value="1"/>
</dbReference>
<evidence type="ECO:0000313" key="2">
    <source>
        <dbReference type="EMBL" id="UNI19743.1"/>
    </source>
</evidence>
<protein>
    <submittedName>
        <fullName evidence="2">Acid phosphatase</fullName>
        <ecNumber evidence="2">3.1.3.2</ecNumber>
    </submittedName>
</protein>
<accession>A0A9Q8VBK3</accession>
<dbReference type="InterPro" id="IPR029033">
    <property type="entry name" value="His_PPase_superfam"/>
</dbReference>
<dbReference type="EC" id="3.1.3.2" evidence="2"/>
<dbReference type="Proteomes" id="UP000829364">
    <property type="component" value="Chromosome 5"/>
</dbReference>
<keyword evidence="2" id="KW-0378">Hydrolase</keyword>
<feature type="chain" id="PRO_5040507362" evidence="1">
    <location>
        <begin position="25"/>
        <end position="586"/>
    </location>
</feature>